<protein>
    <submittedName>
        <fullName evidence="2">Uncharacterized protein</fullName>
    </submittedName>
</protein>
<dbReference type="Pfam" id="PF10101">
    <property type="entry name" value="DUF2339"/>
    <property type="match status" value="1"/>
</dbReference>
<feature type="transmembrane region" description="Helical" evidence="1">
    <location>
        <begin position="460"/>
        <end position="481"/>
    </location>
</feature>
<proteinExistence type="predicted"/>
<keyword evidence="3" id="KW-1185">Reference proteome</keyword>
<dbReference type="PANTHER" id="PTHR38434:SF1">
    <property type="entry name" value="BLL2549 PROTEIN"/>
    <property type="match status" value="1"/>
</dbReference>
<dbReference type="InterPro" id="IPR014600">
    <property type="entry name" value="UCP035905_mem"/>
</dbReference>
<feature type="transmembrane region" description="Helical" evidence="1">
    <location>
        <begin position="490"/>
        <end position="511"/>
    </location>
</feature>
<dbReference type="RefSeq" id="WP_066746089.1">
    <property type="nucleotide sequence ID" value="NZ_LXEN01000015.1"/>
</dbReference>
<dbReference type="InterPro" id="IPR019286">
    <property type="entry name" value="DUF2339_TM"/>
</dbReference>
<feature type="transmembrane region" description="Helical" evidence="1">
    <location>
        <begin position="540"/>
        <end position="559"/>
    </location>
</feature>
<feature type="transmembrane region" description="Helical" evidence="1">
    <location>
        <begin position="941"/>
        <end position="960"/>
    </location>
</feature>
<sequence length="976" mass="110972">MLTLISTLLVVLSLYWLYQTYMNTNSLLYRLKKLEEHFQIQQDKIIELLKKEGKKDDINNQEAESSVGKTTASSQDEIKTPIFDIASTVIKENREKTKEITTSQVEHYAYDKQESYRAQEKTIPFVKESAEPIIGIQSNSHHVLADKPVSQVSSHHVAQHNEGKVIQKNKPTNQSAQVDTFKPVMPIIRKALIKSKPKKTHQQASIFELIWKWIITGNPLAKIGMLLLFFGLSYLLKYSIENDVISASTRLMMAGVGCFVLLGLGWWLQQKNRIYALILQGGGIGGLYITIFAATKIYDFIPITFAFIIMVLVCFTSILFAIIQRAISLAILASLGGYLAPILLSSGDGNYIALFSYYLILSIGILIISHWQVWRLLNLIGFVFTFGVGCLWAISHYQDVYYLPCQLFLIANWFIFGIATELLTLRKKIKRNIPLDATLLFGTPLIGFLFQYRLVSEWEFGVSVASSLYALIYFALSYVILKRYQTEGKLLAIAFWMLSVIFATLAVPFAFSSEWTSLVWAFEGVMILVFSLLQQQKKAALAGTLLIAISFILLMSTKFIQFDQWIMFVVEIIIIFATATLWFHGKIQNIDNKAIGFAALFVGVISWIYSLFILLENGDIWSVPQVRLIALAIILVSCWGMYYAGRAFTFFELSSCSVLIWPTSALVILIYLYETRSLIDSGWSALIWCAILVSGFYLLKFNTFLLHQRLKKPFIHGIHLSFIALFLFTETIGFNHLYDAQESLHFSAALFSINAFIILSYLLSYKVNWIKPYQDIYWMFAIPVSVILVLFLIWANMNSGTQMNIPFIPLLNPMDIMGITGGIIAYRFVMLLKQHEQYKINLQNYHYIINYGIPILLFWWGNGVLIRGVAFMSDIDWNMQQIIASKIIETLLAIVWTITALATMVIATRKTRRSQWFVGGVLLLCVIAKLFLIDMSLSSGLLRALAFIGVAIIILLIGYFSPLPPKKKVELSKKQE</sequence>
<dbReference type="EMBL" id="LXEN01000015">
    <property type="protein sequence ID" value="OAT37391.1"/>
    <property type="molecule type" value="Genomic_DNA"/>
</dbReference>
<reference evidence="2 3" key="1">
    <citation type="submission" date="2016-04" db="EMBL/GenBank/DDBJ databases">
        <title>ATOL: Assembling a taxonomically balanced genome-scale reconstruction of the evolutionary history of the Enterobacteriaceae.</title>
        <authorList>
            <person name="Plunkett G.III."/>
            <person name="Neeno-Eckwall E.C."/>
            <person name="Glasner J.D."/>
            <person name="Perna N.T."/>
        </authorList>
    </citation>
    <scope>NUCLEOTIDE SEQUENCE [LARGE SCALE GENOMIC DNA]</scope>
    <source>
        <strain evidence="2 3">ATCC 19692</strain>
    </source>
</reference>
<dbReference type="OrthoDB" id="207428at2"/>
<feature type="transmembrane region" description="Helical" evidence="1">
    <location>
        <begin position="6"/>
        <end position="24"/>
    </location>
</feature>
<feature type="transmembrane region" description="Helical" evidence="1">
    <location>
        <begin position="916"/>
        <end position="935"/>
    </location>
</feature>
<evidence type="ECO:0000256" key="1">
    <source>
        <dbReference type="SAM" id="Phobius"/>
    </source>
</evidence>
<evidence type="ECO:0000313" key="2">
    <source>
        <dbReference type="EMBL" id="OAT37391.1"/>
    </source>
</evidence>
<dbReference type="PIRSF" id="PIRSF035905">
    <property type="entry name" value="UCP035905_mp"/>
    <property type="match status" value="1"/>
</dbReference>
<evidence type="ECO:0000313" key="3">
    <source>
        <dbReference type="Proteomes" id="UP000094023"/>
    </source>
</evidence>
<feature type="transmembrane region" description="Helical" evidence="1">
    <location>
        <begin position="595"/>
        <end position="614"/>
    </location>
</feature>
<dbReference type="PATRIC" id="fig|1354337.4.peg.355"/>
<dbReference type="Proteomes" id="UP000094023">
    <property type="component" value="Unassembled WGS sequence"/>
</dbReference>
<feature type="transmembrane region" description="Helical" evidence="1">
    <location>
        <begin position="656"/>
        <end position="673"/>
    </location>
</feature>
<feature type="transmembrane region" description="Helical" evidence="1">
    <location>
        <begin position="351"/>
        <end position="369"/>
    </location>
</feature>
<organism evidence="2 3">
    <name type="scientific">Proteus myxofaciens ATCC 19692</name>
    <dbReference type="NCBI Taxonomy" id="1354337"/>
    <lineage>
        <taxon>Bacteria</taxon>
        <taxon>Pseudomonadati</taxon>
        <taxon>Pseudomonadota</taxon>
        <taxon>Gammaproteobacteria</taxon>
        <taxon>Enterobacterales</taxon>
        <taxon>Morganellaceae</taxon>
        <taxon>Proteus</taxon>
    </lineage>
</organism>
<feature type="transmembrane region" description="Helical" evidence="1">
    <location>
        <begin position="401"/>
        <end position="423"/>
    </location>
</feature>
<feature type="transmembrane region" description="Helical" evidence="1">
    <location>
        <begin position="517"/>
        <end position="533"/>
    </location>
</feature>
<dbReference type="AlphaFoldDB" id="A0A198GMH9"/>
<feature type="transmembrane region" description="Helical" evidence="1">
    <location>
        <begin position="807"/>
        <end position="826"/>
    </location>
</feature>
<feature type="transmembrane region" description="Helical" evidence="1">
    <location>
        <begin position="219"/>
        <end position="236"/>
    </location>
</feature>
<feature type="transmembrane region" description="Helical" evidence="1">
    <location>
        <begin position="718"/>
        <end position="738"/>
    </location>
</feature>
<dbReference type="STRING" id="1354337.M983_0348"/>
<feature type="transmembrane region" description="Helical" evidence="1">
    <location>
        <begin position="376"/>
        <end position="395"/>
    </location>
</feature>
<feature type="transmembrane region" description="Helical" evidence="1">
    <location>
        <begin position="274"/>
        <end position="294"/>
    </location>
</feature>
<keyword evidence="1" id="KW-0812">Transmembrane</keyword>
<feature type="transmembrane region" description="Helical" evidence="1">
    <location>
        <begin position="685"/>
        <end position="706"/>
    </location>
</feature>
<feature type="transmembrane region" description="Helical" evidence="1">
    <location>
        <begin position="882"/>
        <end position="904"/>
    </location>
</feature>
<feature type="transmembrane region" description="Helical" evidence="1">
    <location>
        <begin position="626"/>
        <end position="644"/>
    </location>
</feature>
<keyword evidence="1" id="KW-1133">Transmembrane helix</keyword>
<feature type="transmembrane region" description="Helical" evidence="1">
    <location>
        <begin position="435"/>
        <end position="454"/>
    </location>
</feature>
<keyword evidence="1" id="KW-0472">Membrane</keyword>
<comment type="caution">
    <text evidence="2">The sequence shown here is derived from an EMBL/GenBank/DDBJ whole genome shotgun (WGS) entry which is preliminary data.</text>
</comment>
<feature type="transmembrane region" description="Helical" evidence="1">
    <location>
        <begin position="847"/>
        <end position="870"/>
    </location>
</feature>
<feature type="transmembrane region" description="Helical" evidence="1">
    <location>
        <begin position="300"/>
        <end position="320"/>
    </location>
</feature>
<accession>A0A198GMH9</accession>
<feature type="transmembrane region" description="Helical" evidence="1">
    <location>
        <begin position="744"/>
        <end position="764"/>
    </location>
</feature>
<feature type="transmembrane region" description="Helical" evidence="1">
    <location>
        <begin position="327"/>
        <end position="345"/>
    </location>
</feature>
<dbReference type="PANTHER" id="PTHR38434">
    <property type="entry name" value="BLL2549 PROTEIN"/>
    <property type="match status" value="1"/>
</dbReference>
<feature type="transmembrane region" description="Helical" evidence="1">
    <location>
        <begin position="248"/>
        <end position="267"/>
    </location>
</feature>
<feature type="transmembrane region" description="Helical" evidence="1">
    <location>
        <begin position="776"/>
        <end position="795"/>
    </location>
</feature>
<name>A0A198GMH9_9GAMM</name>
<feature type="transmembrane region" description="Helical" evidence="1">
    <location>
        <begin position="565"/>
        <end position="583"/>
    </location>
</feature>
<gene>
    <name evidence="2" type="ORF">M983_0348</name>
</gene>